<feature type="binding site" evidence="8">
    <location>
        <begin position="11"/>
        <end position="13"/>
    </location>
    <ligand>
        <name>ATP</name>
        <dbReference type="ChEBI" id="CHEBI:30616"/>
    </ligand>
</feature>
<keyword evidence="6 8" id="KW-0030">Aminoacyl-tRNA synthetase</keyword>
<dbReference type="InterPro" id="IPR014729">
    <property type="entry name" value="Rossmann-like_a/b/a_fold"/>
</dbReference>
<organism evidence="10 11">
    <name type="scientific">Thermostichus vulcanus str. 'Rupite'</name>
    <dbReference type="NCBI Taxonomy" id="2813851"/>
    <lineage>
        <taxon>Bacteria</taxon>
        <taxon>Bacillati</taxon>
        <taxon>Cyanobacteriota</taxon>
        <taxon>Cyanophyceae</taxon>
        <taxon>Thermostichales</taxon>
        <taxon>Thermostichaceae</taxon>
        <taxon>Thermostichus</taxon>
    </lineage>
</organism>
<dbReference type="Pfam" id="PF00579">
    <property type="entry name" value="tRNA-synt_1b"/>
    <property type="match status" value="1"/>
</dbReference>
<evidence type="ECO:0000256" key="2">
    <source>
        <dbReference type="ARBA" id="ARBA00022598"/>
    </source>
</evidence>
<protein>
    <recommendedName>
        <fullName evidence="8">Tryptophan--tRNA ligase</fullName>
        <ecNumber evidence="8">6.1.1.2</ecNumber>
    </recommendedName>
    <alternativeName>
        <fullName evidence="8">Tryptophanyl-tRNA synthetase</fullName>
        <shortName evidence="8">TrpRS</shortName>
    </alternativeName>
</protein>
<comment type="catalytic activity">
    <reaction evidence="7 8">
        <text>tRNA(Trp) + L-tryptophan + ATP = L-tryptophyl-tRNA(Trp) + AMP + diphosphate + H(+)</text>
        <dbReference type="Rhea" id="RHEA:24080"/>
        <dbReference type="Rhea" id="RHEA-COMP:9671"/>
        <dbReference type="Rhea" id="RHEA-COMP:9705"/>
        <dbReference type="ChEBI" id="CHEBI:15378"/>
        <dbReference type="ChEBI" id="CHEBI:30616"/>
        <dbReference type="ChEBI" id="CHEBI:33019"/>
        <dbReference type="ChEBI" id="CHEBI:57912"/>
        <dbReference type="ChEBI" id="CHEBI:78442"/>
        <dbReference type="ChEBI" id="CHEBI:78535"/>
        <dbReference type="ChEBI" id="CHEBI:456215"/>
        <dbReference type="EC" id="6.1.1.2"/>
    </reaction>
</comment>
<dbReference type="GO" id="GO:0004830">
    <property type="term" value="F:tryptophan-tRNA ligase activity"/>
    <property type="evidence" value="ECO:0007669"/>
    <property type="project" value="UniProtKB-EC"/>
</dbReference>
<dbReference type="CDD" id="cd00806">
    <property type="entry name" value="TrpRS_core"/>
    <property type="match status" value="1"/>
</dbReference>
<dbReference type="EC" id="6.1.1.2" evidence="8"/>
<keyword evidence="8" id="KW-0963">Cytoplasm</keyword>
<dbReference type="SUPFAM" id="SSF52374">
    <property type="entry name" value="Nucleotidylyl transferase"/>
    <property type="match status" value="1"/>
</dbReference>
<comment type="function">
    <text evidence="8">Catalyzes the attachment of tryptophan to tRNA(Trp).</text>
</comment>
<keyword evidence="3 8" id="KW-0547">Nucleotide-binding</keyword>
<evidence type="ECO:0000256" key="7">
    <source>
        <dbReference type="ARBA" id="ARBA00049929"/>
    </source>
</evidence>
<evidence type="ECO:0000256" key="9">
    <source>
        <dbReference type="RuleBase" id="RU363036"/>
    </source>
</evidence>
<dbReference type="PANTHER" id="PTHR43766:SF1">
    <property type="entry name" value="TRYPTOPHAN--TRNA LIGASE, MITOCHONDRIAL"/>
    <property type="match status" value="1"/>
</dbReference>
<evidence type="ECO:0000256" key="8">
    <source>
        <dbReference type="HAMAP-Rule" id="MF_00140"/>
    </source>
</evidence>
<sequence length="331" mass="37641">MTKPRTFSGIQPSGELHLGNYLGAIKNWVAEQEHYENFFCIVDQHAITVPQDPKLLRERTCSLFALYLACGLSLEHCVLFVQSHVAAHTELAWLFNTITPMNWAERMIQYKEKKEKQGEETSVGLFSYPILQAADILLYQPKFVPVGEDQRQHIELSRDIARRFNDRFGEVFRIPEALIREEGARVMSLTDGTRKMSKSDPSDLSRIHLLDDADTVRKKIQKCKTDPIRGITFDDPARPEANNLLTIYRLTSGKSKEAVAAECADMGWGQFKPLLADSVIAALEPIQKHYHELWNNPDHLLHLMRENAAKARTIANQTLQTARDAMGFLPA</sequence>
<evidence type="ECO:0000256" key="4">
    <source>
        <dbReference type="ARBA" id="ARBA00022840"/>
    </source>
</evidence>
<name>A0ABT0C8Z5_THEVL</name>
<dbReference type="Gene3D" id="3.40.50.620">
    <property type="entry name" value="HUPs"/>
    <property type="match status" value="1"/>
</dbReference>
<dbReference type="NCBIfam" id="TIGR00233">
    <property type="entry name" value="trpS"/>
    <property type="match status" value="1"/>
</dbReference>
<proteinExistence type="inferred from homology"/>
<dbReference type="InterPro" id="IPR002305">
    <property type="entry name" value="aa-tRNA-synth_Ic"/>
</dbReference>
<evidence type="ECO:0000313" key="11">
    <source>
        <dbReference type="Proteomes" id="UP000830835"/>
    </source>
</evidence>
<gene>
    <name evidence="8 10" type="primary">trpS</name>
    <name evidence="10" type="ORF">JX360_04955</name>
</gene>
<evidence type="ECO:0000256" key="6">
    <source>
        <dbReference type="ARBA" id="ARBA00023146"/>
    </source>
</evidence>
<evidence type="ECO:0000256" key="1">
    <source>
        <dbReference type="ARBA" id="ARBA00005594"/>
    </source>
</evidence>
<feature type="binding site" evidence="8">
    <location>
        <begin position="195"/>
        <end position="199"/>
    </location>
    <ligand>
        <name>ATP</name>
        <dbReference type="ChEBI" id="CHEBI:30616"/>
    </ligand>
</feature>
<dbReference type="Gene3D" id="1.10.240.10">
    <property type="entry name" value="Tyrosyl-Transfer RNA Synthetase"/>
    <property type="match status" value="1"/>
</dbReference>
<comment type="caution">
    <text evidence="10">The sequence shown here is derived from an EMBL/GenBank/DDBJ whole genome shotgun (WGS) entry which is preliminary data.</text>
</comment>
<feature type="binding site" evidence="8">
    <location>
        <position position="135"/>
    </location>
    <ligand>
        <name>L-tryptophan</name>
        <dbReference type="ChEBI" id="CHEBI:57912"/>
    </ligand>
</feature>
<comment type="subcellular location">
    <subcellularLocation>
        <location evidence="8">Cytoplasm</location>
    </subcellularLocation>
</comment>
<evidence type="ECO:0000256" key="3">
    <source>
        <dbReference type="ARBA" id="ARBA00022741"/>
    </source>
</evidence>
<dbReference type="Proteomes" id="UP000830835">
    <property type="component" value="Unassembled WGS sequence"/>
</dbReference>
<comment type="subunit">
    <text evidence="8">Homodimer.</text>
</comment>
<dbReference type="PRINTS" id="PR01039">
    <property type="entry name" value="TRNASYNTHTRP"/>
</dbReference>
<dbReference type="InterPro" id="IPR002306">
    <property type="entry name" value="Trp-tRNA-ligase"/>
</dbReference>
<keyword evidence="2 8" id="KW-0436">Ligase</keyword>
<feature type="short sequence motif" description="'HIGH' region" evidence="8">
    <location>
        <begin position="12"/>
        <end position="20"/>
    </location>
</feature>
<feature type="binding site" evidence="8">
    <location>
        <begin position="147"/>
        <end position="149"/>
    </location>
    <ligand>
        <name>ATP</name>
        <dbReference type="ChEBI" id="CHEBI:30616"/>
    </ligand>
</feature>
<dbReference type="InterPro" id="IPR024109">
    <property type="entry name" value="Trp-tRNA-ligase_bac-type"/>
</dbReference>
<reference evidence="10" key="1">
    <citation type="submission" date="2021-02" db="EMBL/GenBank/DDBJ databases">
        <title>The CRISPR/cas machinery reduction and long-range gene transfer in the hot spring cyanobacterium Synechococcus.</title>
        <authorList>
            <person name="Dvorak P."/>
            <person name="Jahodarova E."/>
            <person name="Hasler P."/>
            <person name="Poulickova A."/>
        </authorList>
    </citation>
    <scope>NUCLEOTIDE SEQUENCE</scope>
    <source>
        <strain evidence="10">Rupite</strain>
    </source>
</reference>
<keyword evidence="11" id="KW-1185">Reference proteome</keyword>
<keyword evidence="4 8" id="KW-0067">ATP-binding</keyword>
<keyword evidence="5 8" id="KW-0648">Protein biosynthesis</keyword>
<dbReference type="HAMAP" id="MF_00140_B">
    <property type="entry name" value="Trp_tRNA_synth_B"/>
    <property type="match status" value="1"/>
</dbReference>
<dbReference type="InterPro" id="IPR001412">
    <property type="entry name" value="aa-tRNA-synth_I_CS"/>
</dbReference>
<dbReference type="PANTHER" id="PTHR43766">
    <property type="entry name" value="TRYPTOPHAN--TRNA LIGASE, MITOCHONDRIAL"/>
    <property type="match status" value="1"/>
</dbReference>
<dbReference type="PROSITE" id="PS00178">
    <property type="entry name" value="AA_TRNA_LIGASE_I"/>
    <property type="match status" value="1"/>
</dbReference>
<dbReference type="RefSeq" id="WP_244349492.1">
    <property type="nucleotide sequence ID" value="NZ_JAFIRA010000008.1"/>
</dbReference>
<feature type="binding site" evidence="8">
    <location>
        <begin position="19"/>
        <end position="20"/>
    </location>
    <ligand>
        <name>ATP</name>
        <dbReference type="ChEBI" id="CHEBI:30616"/>
    </ligand>
</feature>
<evidence type="ECO:0000313" key="10">
    <source>
        <dbReference type="EMBL" id="MCJ2542259.1"/>
    </source>
</evidence>
<feature type="binding site" evidence="8">
    <location>
        <position position="186"/>
    </location>
    <ligand>
        <name>ATP</name>
        <dbReference type="ChEBI" id="CHEBI:30616"/>
    </ligand>
</feature>
<evidence type="ECO:0000256" key="5">
    <source>
        <dbReference type="ARBA" id="ARBA00022917"/>
    </source>
</evidence>
<accession>A0ABT0C8Z5</accession>
<comment type="similarity">
    <text evidence="1 8 9">Belongs to the class-I aminoacyl-tRNA synthetase family.</text>
</comment>
<feature type="short sequence motif" description="'KMSKS' region" evidence="8">
    <location>
        <begin position="195"/>
        <end position="199"/>
    </location>
</feature>
<dbReference type="InterPro" id="IPR050203">
    <property type="entry name" value="Trp-tRNA_synthetase"/>
</dbReference>
<dbReference type="EMBL" id="JAFIRA010000008">
    <property type="protein sequence ID" value="MCJ2542259.1"/>
    <property type="molecule type" value="Genomic_DNA"/>
</dbReference>